<name>A0ABY8JNR3_9BRAD</name>
<gene>
    <name evidence="1" type="ORF">QA636_15470</name>
</gene>
<reference evidence="1 2" key="1">
    <citation type="submission" date="2023-04" db="EMBL/GenBank/DDBJ databases">
        <title>Australian commercial rhizobial inoculants.</title>
        <authorList>
            <person name="Kohlmeier M.G."/>
            <person name="O'Hara G.W."/>
            <person name="Colombi E."/>
            <person name="Ramsay J.P."/>
            <person name="Terpolilli J."/>
        </authorList>
    </citation>
    <scope>NUCLEOTIDE SEQUENCE [LARGE SCALE GENOMIC DNA]</scope>
    <source>
        <strain evidence="1 2">CB627</strain>
    </source>
</reference>
<protein>
    <submittedName>
        <fullName evidence="1">Uncharacterized protein</fullName>
    </submittedName>
</protein>
<dbReference type="RefSeq" id="WP_310885761.1">
    <property type="nucleotide sequence ID" value="NZ_CP121646.1"/>
</dbReference>
<dbReference type="EMBL" id="CP121646">
    <property type="protein sequence ID" value="WFU66809.1"/>
    <property type="molecule type" value="Genomic_DNA"/>
</dbReference>
<keyword evidence="2" id="KW-1185">Reference proteome</keyword>
<organism evidence="1 2">
    <name type="scientific">Bradyrhizobium brasilense</name>
    <dbReference type="NCBI Taxonomy" id="1419277"/>
    <lineage>
        <taxon>Bacteria</taxon>
        <taxon>Pseudomonadati</taxon>
        <taxon>Pseudomonadota</taxon>
        <taxon>Alphaproteobacteria</taxon>
        <taxon>Hyphomicrobiales</taxon>
        <taxon>Nitrobacteraceae</taxon>
        <taxon>Bradyrhizobium</taxon>
    </lineage>
</organism>
<accession>A0ABY8JNR3</accession>
<evidence type="ECO:0000313" key="1">
    <source>
        <dbReference type="EMBL" id="WFU66809.1"/>
    </source>
</evidence>
<sequence length="65" mass="7488">MTDHEFITRQGLPADEMAQVVRKLFEQREQPFFVGDCYSWRLGGPVVAETFPQFAQKPVEVKQSS</sequence>
<evidence type="ECO:0000313" key="2">
    <source>
        <dbReference type="Proteomes" id="UP001221546"/>
    </source>
</evidence>
<proteinExistence type="predicted"/>
<dbReference type="Proteomes" id="UP001221546">
    <property type="component" value="Chromosome"/>
</dbReference>